<accession>A0AAV9UKZ4</accession>
<proteinExistence type="predicted"/>
<dbReference type="EMBL" id="JAVHNS010000010">
    <property type="protein sequence ID" value="KAK6342019.1"/>
    <property type="molecule type" value="Genomic_DNA"/>
</dbReference>
<dbReference type="AlphaFoldDB" id="A0AAV9UKZ4"/>
<evidence type="ECO:0000313" key="3">
    <source>
        <dbReference type="Proteomes" id="UP001373714"/>
    </source>
</evidence>
<reference evidence="2 3" key="1">
    <citation type="submission" date="2019-10" db="EMBL/GenBank/DDBJ databases">
        <authorList>
            <person name="Palmer J.M."/>
        </authorList>
    </citation>
    <scope>NUCLEOTIDE SEQUENCE [LARGE SCALE GENOMIC DNA]</scope>
    <source>
        <strain evidence="2 3">TWF730</strain>
    </source>
</reference>
<comment type="caution">
    <text evidence="2">The sequence shown here is derived from an EMBL/GenBank/DDBJ whole genome shotgun (WGS) entry which is preliminary data.</text>
</comment>
<gene>
    <name evidence="2" type="ORF">TWF730_001501</name>
</gene>
<feature type="region of interest" description="Disordered" evidence="1">
    <location>
        <begin position="30"/>
        <end position="112"/>
    </location>
</feature>
<evidence type="ECO:0000256" key="1">
    <source>
        <dbReference type="SAM" id="MobiDB-lite"/>
    </source>
</evidence>
<organism evidence="2 3">
    <name type="scientific">Orbilia blumenaviensis</name>
    <dbReference type="NCBI Taxonomy" id="1796055"/>
    <lineage>
        <taxon>Eukaryota</taxon>
        <taxon>Fungi</taxon>
        <taxon>Dikarya</taxon>
        <taxon>Ascomycota</taxon>
        <taxon>Pezizomycotina</taxon>
        <taxon>Orbiliomycetes</taxon>
        <taxon>Orbiliales</taxon>
        <taxon>Orbiliaceae</taxon>
        <taxon>Orbilia</taxon>
    </lineage>
</organism>
<evidence type="ECO:0000313" key="2">
    <source>
        <dbReference type="EMBL" id="KAK6342019.1"/>
    </source>
</evidence>
<protein>
    <submittedName>
        <fullName evidence="2">Uncharacterized protein</fullName>
    </submittedName>
</protein>
<name>A0AAV9UKZ4_9PEZI</name>
<keyword evidence="3" id="KW-1185">Reference proteome</keyword>
<dbReference type="Proteomes" id="UP001373714">
    <property type="component" value="Unassembled WGS sequence"/>
</dbReference>
<sequence length="165" mass="17869">MSSITTAAKTLAPAGSNEYIVVQRSTGTATEAIAHEPKTIRHQQSSSSDERSWDFASAKSSREQIPAAEPTTTAVQCVETEAKDGGSNADTHSSTGGDHDPVNSPPRHGLRTVRKYTNLRAKIPRETKLVAGLPVIWAKTGDPKHDLQLFDRVYLGKEDPNKTSF</sequence>